<dbReference type="OrthoDB" id="193920at2"/>
<dbReference type="Proteomes" id="UP000315648">
    <property type="component" value="Unassembled WGS sequence"/>
</dbReference>
<dbReference type="InterPro" id="IPR025975">
    <property type="entry name" value="Polysacc_lyase"/>
</dbReference>
<sequence>MIYEFFRSRGFVALVGFCVLGSSALRAQLYAEDFEDGAVSSPFSIEIVPGNTSEVVTPSGFSARAGTKVHRFVWNAANYNGTRASKSVEGLSGSAKITSEGWYGFSFYMPASFPVPGKTMVLGQIHAWHGSLPNTNITCVVGVEADGRMYLEGAYGVGDGGKTVTVQTTLAAKLAKGSWHDVVLYVKFARNNTGVLKAWLDGAPETAPTASFTGINLGNGAWTNDTLMTNGAYIKWGPYCWDSANYTTGESREIFYDEITYQIGNPTGAFDLVKPTGYGTGYAVPEAGPAVMVETFDTMTTGAPPTGFTIVNSGTALTVRDIPSVTDKCMQFYDPNPAGHGEATKTFPAQTSRFTASFSVRQNGTADGHFVSLRSGTLSAIELYTIGGNLVYRDGAGTNHILQAIPSGVWYDVDVDVNPATFKADVYVGGIRKLTGASFRNATTSFDAIRFGTSDASATWHFYINDIAITQAPAAFSENFNTMTTGSSPLRWVRMASTALTVREVPSATDKSMQFYDASTTTKGEAYATFVPLSSRLSASWSFRQTGTAEGHRMALMAGTTTTAVEVLTSGGNLVYKNGAGTNVFIQAIPANVWYNVKVIVNPATTQADVYVNDVLKLSNQSLRSAVTSVDRIVFSTSDVSATYHYYVDNVVITAAGAPPLALLAAGIPRVPIVLKLDDLSTGGGNVPAGWRRVSDFATARQMKISVGLIAKSLEIGTPSYISYIQGLRNSGIAEFWFHGYDHVGQEFNGTTYTDQKNRFTTSQTLAMTKLGFQFAAFGAPENAFDNTTVQVMSEDSAMNAWLYGDLARPAGKRVLDRVGAVNIESPTFVPNPEKFISGYLSSYSGRQFFVIQGHPGNWTDARWYEFVRLIDWLKANNFPIMTSAELAATL</sequence>
<dbReference type="Gene3D" id="2.60.120.200">
    <property type="match status" value="1"/>
</dbReference>
<dbReference type="InterPro" id="IPR011330">
    <property type="entry name" value="Glyco_hydro/deAcase_b/a-brl"/>
</dbReference>
<evidence type="ECO:0008006" key="3">
    <source>
        <dbReference type="Google" id="ProtNLM"/>
    </source>
</evidence>
<accession>A0A556QRT1</accession>
<evidence type="ECO:0000313" key="1">
    <source>
        <dbReference type="EMBL" id="TSJ79329.1"/>
    </source>
</evidence>
<keyword evidence="2" id="KW-1185">Reference proteome</keyword>
<protein>
    <recommendedName>
        <fullName evidence="3">DUF2334 domain-containing protein</fullName>
    </recommendedName>
</protein>
<gene>
    <name evidence="1" type="ORF">FPL22_08580</name>
</gene>
<dbReference type="RefSeq" id="WP_144229770.1">
    <property type="nucleotide sequence ID" value="NZ_CBCRVV010000007.1"/>
</dbReference>
<dbReference type="AlphaFoldDB" id="A0A556QRT1"/>
<dbReference type="SUPFAM" id="SSF49899">
    <property type="entry name" value="Concanavalin A-like lectins/glucanases"/>
    <property type="match status" value="1"/>
</dbReference>
<dbReference type="InterPro" id="IPR013320">
    <property type="entry name" value="ConA-like_dom_sf"/>
</dbReference>
<proteinExistence type="predicted"/>
<dbReference type="Pfam" id="PF14099">
    <property type="entry name" value="Polysacc_lyase"/>
    <property type="match status" value="1"/>
</dbReference>
<organism evidence="1 2">
    <name type="scientific">Rariglobus hedericola</name>
    <dbReference type="NCBI Taxonomy" id="2597822"/>
    <lineage>
        <taxon>Bacteria</taxon>
        <taxon>Pseudomonadati</taxon>
        <taxon>Verrucomicrobiota</taxon>
        <taxon>Opitutia</taxon>
        <taxon>Opitutales</taxon>
        <taxon>Opitutaceae</taxon>
        <taxon>Rariglobus</taxon>
    </lineage>
</organism>
<evidence type="ECO:0000313" key="2">
    <source>
        <dbReference type="Proteomes" id="UP000315648"/>
    </source>
</evidence>
<dbReference type="EMBL" id="VMBG01000001">
    <property type="protein sequence ID" value="TSJ79329.1"/>
    <property type="molecule type" value="Genomic_DNA"/>
</dbReference>
<reference evidence="1 2" key="1">
    <citation type="submission" date="2019-07" db="EMBL/GenBank/DDBJ databases">
        <title>Description of 53C-WASEF.</title>
        <authorList>
            <person name="Pitt A."/>
            <person name="Hahn M.W."/>
        </authorList>
    </citation>
    <scope>NUCLEOTIDE SEQUENCE [LARGE SCALE GENOMIC DNA]</scope>
    <source>
        <strain evidence="1 2">53C-WASEF</strain>
    </source>
</reference>
<comment type="caution">
    <text evidence="1">The sequence shown here is derived from an EMBL/GenBank/DDBJ whole genome shotgun (WGS) entry which is preliminary data.</text>
</comment>
<name>A0A556QRT1_9BACT</name>
<dbReference type="Gene3D" id="3.20.20.370">
    <property type="entry name" value="Glycoside hydrolase/deacetylase"/>
    <property type="match status" value="1"/>
</dbReference>
<dbReference type="SUPFAM" id="SSF88713">
    <property type="entry name" value="Glycoside hydrolase/deacetylase"/>
    <property type="match status" value="1"/>
</dbReference>
<dbReference type="GO" id="GO:0005975">
    <property type="term" value="P:carbohydrate metabolic process"/>
    <property type="evidence" value="ECO:0007669"/>
    <property type="project" value="InterPro"/>
</dbReference>